<protein>
    <submittedName>
        <fullName evidence="1">Uncharacterized protein</fullName>
    </submittedName>
</protein>
<dbReference type="AlphaFoldDB" id="A0A0P7X6L4"/>
<accession>A0A0P7X6L4</accession>
<gene>
    <name evidence="1" type="ORF">Z043_108415</name>
</gene>
<comment type="caution">
    <text evidence="1">The sequence shown here is derived from an EMBL/GenBank/DDBJ whole genome shotgun (WGS) entry which is preliminary data.</text>
</comment>
<dbReference type="EMBL" id="JARO02002476">
    <property type="protein sequence ID" value="KPP72574.1"/>
    <property type="molecule type" value="Genomic_DNA"/>
</dbReference>
<evidence type="ECO:0000313" key="1">
    <source>
        <dbReference type="EMBL" id="KPP72574.1"/>
    </source>
</evidence>
<evidence type="ECO:0000313" key="2">
    <source>
        <dbReference type="Proteomes" id="UP000034805"/>
    </source>
</evidence>
<dbReference type="Proteomes" id="UP000034805">
    <property type="component" value="Unassembled WGS sequence"/>
</dbReference>
<proteinExistence type="predicted"/>
<reference evidence="1 2" key="1">
    <citation type="submission" date="2015-08" db="EMBL/GenBank/DDBJ databases">
        <title>The genome of the Asian arowana (Scleropages formosus).</title>
        <authorList>
            <person name="Tan M.H."/>
            <person name="Gan H.M."/>
            <person name="Croft L.J."/>
            <person name="Austin C.M."/>
        </authorList>
    </citation>
    <scope>NUCLEOTIDE SEQUENCE [LARGE SCALE GENOMIC DNA]</scope>
    <source>
        <strain evidence="1">Aro1</strain>
    </source>
</reference>
<name>A0A0P7X6L4_SCLFO</name>
<organism evidence="1 2">
    <name type="scientific">Scleropages formosus</name>
    <name type="common">Asian bonytongue</name>
    <name type="synonym">Osteoglossum formosum</name>
    <dbReference type="NCBI Taxonomy" id="113540"/>
    <lineage>
        <taxon>Eukaryota</taxon>
        <taxon>Metazoa</taxon>
        <taxon>Chordata</taxon>
        <taxon>Craniata</taxon>
        <taxon>Vertebrata</taxon>
        <taxon>Euteleostomi</taxon>
        <taxon>Actinopterygii</taxon>
        <taxon>Neopterygii</taxon>
        <taxon>Teleostei</taxon>
        <taxon>Osteoglossocephala</taxon>
        <taxon>Osteoglossomorpha</taxon>
        <taxon>Osteoglossiformes</taxon>
        <taxon>Osteoglossidae</taxon>
        <taxon>Scleropages</taxon>
    </lineage>
</organism>
<sequence>MLPSRAQELFTYCYTADCSSIEEITRTFQCLEEQDTFHMEHGIENPKQKKCQQTWAQGRKVIGISGSESRCLQPCASISERGMSVSSCANYTLSAFCENNVSAARARSAQIPQVVKTTHVPRLLFQERNGYEILISFYGNAAKRAQSSGAPPAAQTVGWGSLCASAFITALIGASARW</sequence>